<dbReference type="PROSITE" id="PS50002">
    <property type="entry name" value="SH3"/>
    <property type="match status" value="1"/>
</dbReference>
<feature type="repeat" description="WD" evidence="5">
    <location>
        <begin position="659"/>
        <end position="692"/>
    </location>
</feature>
<feature type="compositionally biased region" description="Basic residues" evidence="6">
    <location>
        <begin position="158"/>
        <end position="167"/>
    </location>
</feature>
<dbReference type="FunFam" id="2.30.30.40:FF:000072">
    <property type="entry name" value="Unconventional Myosin IB"/>
    <property type="match status" value="1"/>
</dbReference>
<dbReference type="Proteomes" id="UP000085678">
    <property type="component" value="Unplaced"/>
</dbReference>
<dbReference type="GO" id="GO:0044458">
    <property type="term" value="P:motile cilium assembly"/>
    <property type="evidence" value="ECO:0007669"/>
    <property type="project" value="TreeGrafter"/>
</dbReference>
<feature type="compositionally biased region" description="Acidic residues" evidence="6">
    <location>
        <begin position="210"/>
        <end position="219"/>
    </location>
</feature>
<feature type="compositionally biased region" description="Basic and acidic residues" evidence="6">
    <location>
        <begin position="1173"/>
        <end position="1186"/>
    </location>
</feature>
<dbReference type="SMART" id="SM00320">
    <property type="entry name" value="WD40"/>
    <property type="match status" value="7"/>
</dbReference>
<dbReference type="AlphaFoldDB" id="A0A1S3H1C7"/>
<dbReference type="SUPFAM" id="SSF50044">
    <property type="entry name" value="SH3-domain"/>
    <property type="match status" value="1"/>
</dbReference>
<dbReference type="SMART" id="SM00326">
    <property type="entry name" value="SH3"/>
    <property type="match status" value="1"/>
</dbReference>
<dbReference type="InterPro" id="IPR036322">
    <property type="entry name" value="WD40_repeat_dom_sf"/>
</dbReference>
<feature type="region of interest" description="Disordered" evidence="6">
    <location>
        <begin position="1"/>
        <end position="219"/>
    </location>
</feature>
<evidence type="ECO:0000256" key="2">
    <source>
        <dbReference type="ARBA" id="ARBA00022574"/>
    </source>
</evidence>
<dbReference type="STRING" id="7574.A0A1S3H1C7"/>
<dbReference type="GO" id="GO:0036064">
    <property type="term" value="C:ciliary basal body"/>
    <property type="evidence" value="ECO:0007669"/>
    <property type="project" value="TreeGrafter"/>
</dbReference>
<dbReference type="PRINTS" id="PR00452">
    <property type="entry name" value="SH3DOMAIN"/>
</dbReference>
<sequence length="1206" mass="136526">MAEDGVPKKRKAKKKPVVENGLDEADGAAPTNVRGQTKAKFNQLLQQAMSENKNAKSGKKKKAQESMALKTLKQGEAFRKDGEDESILANTYDPDDHPKSTKSNKRRQRMMERSGTENPAYEEETETPRRIKNKKNKNSEDVDRTMTISELAPPPSAGKKKKKKRTPRPSEDEDAQEAEAEMLEEAPDVKPITSEKKAKKTKKKKKDAEQTEEGAEVLPEDTTVMEPVPARNIEDDGRVLGITVHRTDKLKTDFFIAHPLVRIHIVDAATGSHVKKQHRDRAVTWYYERKVDGLDYILPVLTQPYDFKKQKSTLPMWEELVIFNENYNYFLQQDPKVMIFFEILDFISMNAARQKYNVAKQEGGWHRVAWAFLKVLGSNGHFNTDKKLRLQLFQPPFKFKAKPGVVDVYQWWLELPRVHYPSTLYVTVKGIRPPNPDEIEPAGRSMFATQKVCRVCFSAHVLVLNKHNRYLKDSLLIFCQIFSYHYSQSILSSVCRDEDKKTPSTWSRLAGQACKVPNNLNLTLPTGRQGCFVLKFSPDGRKLACGCHDKSTYPILVYEIPSGQLKGQFLGHYSIIYDLCWTKDSKSLLSASSDATARIWNIQKFGSLSEKLLPHPAFVYTAQFHPRVPTVVVTGGYDKLIRIWNTDMQGHHAELVQELEGQKGFINTICFDEDGQKMFSGDSIGTLRVWNVYVTEMPSRKGVLRDWSLYKEINDEEYEGTPINYVTMHPGGRRLLVHCRDNTIRMIDLRIFAVMQRYIGALNFREQIRSTISQCGTFVVSGSEDYGAYVWNAETGDQVAMYTELNYKKPVTCVDFHPHDNMVAFASFGENNPVLIYIYDHQVAQLDADIGTVFGTKSMRPRSPTRASTMKETESQAKLRAHQEYQVEDSSLQGTARLERVKKKLEAVTASKNVKAFQAPLRARSPDKLIPGQVPSTPGQTAFMDSTWGHTFDQSTYLNYMQAMTGSPAPQAFSPHATTNLSATMQQQQFASQMKYQRQGGTGWRPQFGAVGRQGAMPIPYTGRPPQIALNATQGKPQFSFQPPPTTKNKTAVQKQVKALYDYQAQRSDELSLVRGDIVTVLYKDSENWWMGELLDGQQGFFPSNYVAEIGAVDDGDEDEEELNAIETKPKKTTAVKSASGDLKFVSETEDSEQDTPGGTPKRKSAARRRRRDSIDRLLKSVDDNVKPPLNRKARTKVKDPEESKA</sequence>
<feature type="domain" description="SH3" evidence="7">
    <location>
        <begin position="1052"/>
        <end position="1112"/>
    </location>
</feature>
<dbReference type="OrthoDB" id="2096344at2759"/>
<dbReference type="PROSITE" id="PS00678">
    <property type="entry name" value="WD_REPEATS_1"/>
    <property type="match status" value="1"/>
</dbReference>
<keyword evidence="1 4" id="KW-0728">SH3 domain</keyword>
<dbReference type="KEGG" id="lak:106151183"/>
<protein>
    <submittedName>
        <fullName evidence="9">Jouberin</fullName>
    </submittedName>
</protein>
<dbReference type="InterPro" id="IPR001680">
    <property type="entry name" value="WD40_rpt"/>
</dbReference>
<feature type="repeat" description="WD" evidence="5">
    <location>
        <begin position="569"/>
        <end position="610"/>
    </location>
</feature>
<dbReference type="InterPro" id="IPR036028">
    <property type="entry name" value="SH3-like_dom_sf"/>
</dbReference>
<keyword evidence="3" id="KW-0677">Repeat</keyword>
<proteinExistence type="predicted"/>
<dbReference type="PANTHER" id="PTHR44499">
    <property type="entry name" value="JOUBERIN"/>
    <property type="match status" value="1"/>
</dbReference>
<dbReference type="PROSITE" id="PS50082">
    <property type="entry name" value="WD_REPEATS_2"/>
    <property type="match status" value="3"/>
</dbReference>
<evidence type="ECO:0000256" key="6">
    <source>
        <dbReference type="SAM" id="MobiDB-lite"/>
    </source>
</evidence>
<feature type="region of interest" description="Disordered" evidence="6">
    <location>
        <begin position="1136"/>
        <end position="1206"/>
    </location>
</feature>
<evidence type="ECO:0000256" key="4">
    <source>
        <dbReference type="PROSITE-ProRule" id="PRU00192"/>
    </source>
</evidence>
<feature type="compositionally biased region" description="Basic residues" evidence="6">
    <location>
        <begin position="1161"/>
        <end position="1172"/>
    </location>
</feature>
<evidence type="ECO:0000256" key="5">
    <source>
        <dbReference type="PROSITE-ProRule" id="PRU00221"/>
    </source>
</evidence>
<gene>
    <name evidence="9" type="primary">LOC106151183</name>
</gene>
<dbReference type="CDD" id="cd00200">
    <property type="entry name" value="WD40"/>
    <property type="match status" value="1"/>
</dbReference>
<evidence type="ECO:0000259" key="7">
    <source>
        <dbReference type="PROSITE" id="PS50002"/>
    </source>
</evidence>
<dbReference type="RefSeq" id="XP_013379742.1">
    <property type="nucleotide sequence ID" value="XM_013524288.1"/>
</dbReference>
<dbReference type="Pfam" id="PF00018">
    <property type="entry name" value="SH3_1"/>
    <property type="match status" value="1"/>
</dbReference>
<dbReference type="InterPro" id="IPR052803">
    <property type="entry name" value="Cilium-Associated_Jouberin"/>
</dbReference>
<dbReference type="Pfam" id="PF00400">
    <property type="entry name" value="WD40"/>
    <property type="match status" value="3"/>
</dbReference>
<accession>A0A1S3H1C7</accession>
<keyword evidence="8" id="KW-1185">Reference proteome</keyword>
<dbReference type="InParanoid" id="A0A1S3H1C7"/>
<feature type="compositionally biased region" description="Basic and acidic residues" evidence="6">
    <location>
        <begin position="1197"/>
        <end position="1206"/>
    </location>
</feature>
<dbReference type="PANTHER" id="PTHR44499:SF1">
    <property type="entry name" value="JOUBERIN"/>
    <property type="match status" value="1"/>
</dbReference>
<reference evidence="9" key="1">
    <citation type="submission" date="2025-08" db="UniProtKB">
        <authorList>
            <consortium name="RefSeq"/>
        </authorList>
    </citation>
    <scope>IDENTIFICATION</scope>
    <source>
        <tissue evidence="9">Gonads</tissue>
    </source>
</reference>
<feature type="repeat" description="WD" evidence="5">
    <location>
        <begin position="612"/>
        <end position="645"/>
    </location>
</feature>
<organism evidence="8 9">
    <name type="scientific">Lingula anatina</name>
    <name type="common">Brachiopod</name>
    <name type="synonym">Lingula unguis</name>
    <dbReference type="NCBI Taxonomy" id="7574"/>
    <lineage>
        <taxon>Eukaryota</taxon>
        <taxon>Metazoa</taxon>
        <taxon>Spiralia</taxon>
        <taxon>Lophotrochozoa</taxon>
        <taxon>Brachiopoda</taxon>
        <taxon>Linguliformea</taxon>
        <taxon>Lingulata</taxon>
        <taxon>Lingulida</taxon>
        <taxon>Linguloidea</taxon>
        <taxon>Lingulidae</taxon>
        <taxon>Lingula</taxon>
    </lineage>
</organism>
<keyword evidence="2 5" id="KW-0853">WD repeat</keyword>
<dbReference type="InterPro" id="IPR001452">
    <property type="entry name" value="SH3_domain"/>
</dbReference>
<dbReference type="InterPro" id="IPR019775">
    <property type="entry name" value="WD40_repeat_CS"/>
</dbReference>
<dbReference type="Gene3D" id="2.30.30.40">
    <property type="entry name" value="SH3 Domains"/>
    <property type="match status" value="1"/>
</dbReference>
<dbReference type="SUPFAM" id="SSF50978">
    <property type="entry name" value="WD40 repeat-like"/>
    <property type="match status" value="1"/>
</dbReference>
<dbReference type="GeneID" id="106151183"/>
<feature type="compositionally biased region" description="Polar residues" evidence="6">
    <location>
        <begin position="33"/>
        <end position="51"/>
    </location>
</feature>
<feature type="compositionally biased region" description="Acidic residues" evidence="6">
    <location>
        <begin position="171"/>
        <end position="186"/>
    </location>
</feature>
<dbReference type="InterPro" id="IPR015943">
    <property type="entry name" value="WD40/YVTN_repeat-like_dom_sf"/>
</dbReference>
<dbReference type="PROSITE" id="PS50294">
    <property type="entry name" value="WD_REPEATS_REGION"/>
    <property type="match status" value="2"/>
</dbReference>
<evidence type="ECO:0000256" key="1">
    <source>
        <dbReference type="ARBA" id="ARBA00022443"/>
    </source>
</evidence>
<evidence type="ECO:0000313" key="8">
    <source>
        <dbReference type="Proteomes" id="UP000085678"/>
    </source>
</evidence>
<dbReference type="Gene3D" id="2.130.10.10">
    <property type="entry name" value="YVTN repeat-like/Quinoprotein amine dehydrogenase"/>
    <property type="match status" value="1"/>
</dbReference>
<name>A0A1S3H1C7_LINAN</name>
<evidence type="ECO:0000256" key="3">
    <source>
        <dbReference type="ARBA" id="ARBA00022737"/>
    </source>
</evidence>
<evidence type="ECO:0000313" key="9">
    <source>
        <dbReference type="RefSeq" id="XP_013379742.1"/>
    </source>
</evidence>